<accession>A0A3N1XRC6</accession>
<dbReference type="Pfam" id="PF08922">
    <property type="entry name" value="DUF1905"/>
    <property type="match status" value="1"/>
</dbReference>
<keyword evidence="2" id="KW-0288">FMN</keyword>
<dbReference type="PANTHER" id="PTHR23026:SF90">
    <property type="entry name" value="IODOTYROSINE DEIODINASE 1"/>
    <property type="match status" value="1"/>
</dbReference>
<keyword evidence="1" id="KW-0285">Flavoprotein</keyword>
<dbReference type="InterPro" id="IPR000415">
    <property type="entry name" value="Nitroreductase-like"/>
</dbReference>
<dbReference type="InterPro" id="IPR037079">
    <property type="entry name" value="AF2212/PG0164-like_sf"/>
</dbReference>
<dbReference type="SUPFAM" id="SSF141694">
    <property type="entry name" value="AF2212/PG0164-like"/>
    <property type="match status" value="1"/>
</dbReference>
<proteinExistence type="predicted"/>
<keyword evidence="6" id="KW-1185">Reference proteome</keyword>
<organism evidence="5 6">
    <name type="scientific">Mobilisporobacter senegalensis</name>
    <dbReference type="NCBI Taxonomy" id="1329262"/>
    <lineage>
        <taxon>Bacteria</taxon>
        <taxon>Bacillati</taxon>
        <taxon>Bacillota</taxon>
        <taxon>Clostridia</taxon>
        <taxon>Lachnospirales</taxon>
        <taxon>Lachnospiraceae</taxon>
        <taxon>Mobilisporobacter</taxon>
    </lineage>
</organism>
<protein>
    <submittedName>
        <fullName evidence="5">Nitroreductase</fullName>
    </submittedName>
</protein>
<dbReference type="Gene3D" id="3.40.109.10">
    <property type="entry name" value="NADH Oxidase"/>
    <property type="match status" value="1"/>
</dbReference>
<dbReference type="AlphaFoldDB" id="A0A3N1XRC6"/>
<reference evidence="5 6" key="1">
    <citation type="submission" date="2018-11" db="EMBL/GenBank/DDBJ databases">
        <title>Genomic Encyclopedia of Type Strains, Phase IV (KMG-IV): sequencing the most valuable type-strain genomes for metagenomic binning, comparative biology and taxonomic classification.</title>
        <authorList>
            <person name="Goeker M."/>
        </authorList>
    </citation>
    <scope>NUCLEOTIDE SEQUENCE [LARGE SCALE GENOMIC DNA]</scope>
    <source>
        <strain evidence="5 6">DSM 26537</strain>
    </source>
</reference>
<dbReference type="EMBL" id="RJVG01000003">
    <property type="protein sequence ID" value="ROR29220.1"/>
    <property type="molecule type" value="Genomic_DNA"/>
</dbReference>
<feature type="domain" description="Nitroreductase" evidence="4">
    <location>
        <begin position="168"/>
        <end position="248"/>
    </location>
</feature>
<gene>
    <name evidence="5" type="ORF">EDD66_103156</name>
</gene>
<dbReference type="InterPro" id="IPR015018">
    <property type="entry name" value="DUF1905"/>
</dbReference>
<dbReference type="InterPro" id="IPR050627">
    <property type="entry name" value="Nitroreductase/BluB"/>
</dbReference>
<dbReference type="PANTHER" id="PTHR23026">
    <property type="entry name" value="NADPH NITROREDUCTASE"/>
    <property type="match status" value="1"/>
</dbReference>
<dbReference type="RefSeq" id="WP_123608671.1">
    <property type="nucleotide sequence ID" value="NZ_RJVG01000003.1"/>
</dbReference>
<evidence type="ECO:0000256" key="3">
    <source>
        <dbReference type="ARBA" id="ARBA00023002"/>
    </source>
</evidence>
<evidence type="ECO:0000256" key="1">
    <source>
        <dbReference type="ARBA" id="ARBA00022630"/>
    </source>
</evidence>
<comment type="caution">
    <text evidence="5">The sequence shown here is derived from an EMBL/GenBank/DDBJ whole genome shotgun (WGS) entry which is preliminary data.</text>
</comment>
<dbReference type="OrthoDB" id="9812105at2"/>
<dbReference type="InterPro" id="IPR029479">
    <property type="entry name" value="Nitroreductase"/>
</dbReference>
<keyword evidence="3" id="KW-0560">Oxidoreductase</keyword>
<dbReference type="Pfam" id="PF00881">
    <property type="entry name" value="Nitroreductase"/>
    <property type="match status" value="2"/>
</dbReference>
<feature type="domain" description="Nitroreductase" evidence="4">
    <location>
        <begin position="106"/>
        <end position="155"/>
    </location>
</feature>
<evidence type="ECO:0000313" key="5">
    <source>
        <dbReference type="EMBL" id="ROR29220.1"/>
    </source>
</evidence>
<dbReference type="Proteomes" id="UP000273083">
    <property type="component" value="Unassembled WGS sequence"/>
</dbReference>
<name>A0A3N1XRC6_9FIRM</name>
<dbReference type="GO" id="GO:0016491">
    <property type="term" value="F:oxidoreductase activity"/>
    <property type="evidence" value="ECO:0007669"/>
    <property type="project" value="UniProtKB-KW"/>
</dbReference>
<sequence length="269" mass="30240">MKCTIDIKREGNSVMAYLPFNPRIEFGIPKGSIYVICTIGGVEFKSKLMSKGNKKYCIFFSKQLLKNLGLNGEEHFNVPLDIVLENIAISEAVEPKMLENDTIRVIRERSSVRSFIDKKVSHMVLDTILYSGLCAPSATNKRPFHFVVTQNREKMLHIMEGNSHYARMLTTAAACIIVCGDKIVQGIPEWLMEDCSAATQNMLLAIHSLGLGGVWCGVKQGSDFYKSIVNEFGLSCHIRPISLIALGYTDEDSPQRNRFEPSKLHYEAW</sequence>
<evidence type="ECO:0000313" key="6">
    <source>
        <dbReference type="Proteomes" id="UP000273083"/>
    </source>
</evidence>
<dbReference type="SUPFAM" id="SSF55469">
    <property type="entry name" value="FMN-dependent nitroreductase-like"/>
    <property type="match status" value="1"/>
</dbReference>
<evidence type="ECO:0000259" key="4">
    <source>
        <dbReference type="Pfam" id="PF00881"/>
    </source>
</evidence>
<dbReference type="Gene3D" id="2.40.30.100">
    <property type="entry name" value="AF2212/PG0164-like"/>
    <property type="match status" value="1"/>
</dbReference>
<evidence type="ECO:0000256" key="2">
    <source>
        <dbReference type="ARBA" id="ARBA00022643"/>
    </source>
</evidence>